<evidence type="ECO:0008006" key="4">
    <source>
        <dbReference type="Google" id="ProtNLM"/>
    </source>
</evidence>
<evidence type="ECO:0000256" key="1">
    <source>
        <dbReference type="SAM" id="MobiDB-lite"/>
    </source>
</evidence>
<dbReference type="EMBL" id="FTPD01000067">
    <property type="protein sequence ID" value="SIT59435.1"/>
    <property type="molecule type" value="Genomic_DNA"/>
</dbReference>
<reference evidence="3" key="1">
    <citation type="submission" date="2017-01" db="EMBL/GenBank/DDBJ databases">
        <authorList>
            <person name="Brunel B."/>
        </authorList>
    </citation>
    <scope>NUCLEOTIDE SEQUENCE [LARGE SCALE GENOMIC DNA]</scope>
</reference>
<evidence type="ECO:0000313" key="2">
    <source>
        <dbReference type="EMBL" id="SIT59435.1"/>
    </source>
</evidence>
<organism evidence="2 3">
    <name type="scientific">Mesorhizobium prunaredense</name>
    <dbReference type="NCBI Taxonomy" id="1631249"/>
    <lineage>
        <taxon>Bacteria</taxon>
        <taxon>Pseudomonadati</taxon>
        <taxon>Pseudomonadota</taxon>
        <taxon>Alphaproteobacteria</taxon>
        <taxon>Hyphomicrobiales</taxon>
        <taxon>Phyllobacteriaceae</taxon>
        <taxon>Mesorhizobium</taxon>
    </lineage>
</organism>
<dbReference type="STRING" id="1631249.BQ8794_70365"/>
<proteinExistence type="predicted"/>
<dbReference type="Proteomes" id="UP000188388">
    <property type="component" value="Unassembled WGS sequence"/>
</dbReference>
<sequence length="71" mass="7982">MRLTLGLPDTWSLLRFRATQILTDWTNVSTALSAVKGLLAEMRQLRRAPQAGEKLVQRIGPDRSPTHGMPR</sequence>
<accession>A0A1R3VHW5</accession>
<dbReference type="AlphaFoldDB" id="A0A1R3VHW5"/>
<evidence type="ECO:0000313" key="3">
    <source>
        <dbReference type="Proteomes" id="UP000188388"/>
    </source>
</evidence>
<keyword evidence="3" id="KW-1185">Reference proteome</keyword>
<feature type="region of interest" description="Disordered" evidence="1">
    <location>
        <begin position="50"/>
        <end position="71"/>
    </location>
</feature>
<protein>
    <recommendedName>
        <fullName evidence="4">Transposase</fullName>
    </recommendedName>
</protein>
<gene>
    <name evidence="2" type="ORF">BQ8794_70365</name>
</gene>
<name>A0A1R3VHW5_9HYPH</name>